<evidence type="ECO:0000313" key="1">
    <source>
        <dbReference type="EMBL" id="RVW18280.1"/>
    </source>
</evidence>
<sequence>MMTTQLMTEQSSPFRWLTGIASGDDLMVHLSPQFAGSMAGLDIPDLVMLIRIKIEGCHMEQSGRMTRGIRGHLRRGVVIEAAARRHLALDAVFRPPFVLHFSHLGSGYCLRAATFLLWQFFDWLFLALADSLHHLLKVFFRTYSTHCSNMPAKKDIASTSAQRWEGWPNRCKFWTPSSEKPTELLNEQEFRECFCIPNGVSVHLVDGDPTSIEKAAQGAIFFSKEQFNVGLRFPLHLSSSNSCITPKFLLPTFTLTSSGADGMCILNILFHLDLSLLEVLFVYTIKKGKKDILACVAHIPPLQLVIGLPDSNKGGAKGHVLVRGP</sequence>
<proteinExistence type="predicted"/>
<name>A0A438C4V8_VITVI</name>
<dbReference type="EMBL" id="QGNW01002538">
    <property type="protein sequence ID" value="RVW18280.1"/>
    <property type="molecule type" value="Genomic_DNA"/>
</dbReference>
<protein>
    <submittedName>
        <fullName evidence="1">Uncharacterized protein</fullName>
    </submittedName>
</protein>
<dbReference type="AlphaFoldDB" id="A0A438C4V8"/>
<dbReference type="Proteomes" id="UP000288805">
    <property type="component" value="Unassembled WGS sequence"/>
</dbReference>
<reference evidence="1 2" key="1">
    <citation type="journal article" date="2018" name="PLoS Genet.">
        <title>Population sequencing reveals clonal diversity and ancestral inbreeding in the grapevine cultivar Chardonnay.</title>
        <authorList>
            <person name="Roach M.J."/>
            <person name="Johnson D.L."/>
            <person name="Bohlmann J."/>
            <person name="van Vuuren H.J."/>
            <person name="Jones S.J."/>
            <person name="Pretorius I.S."/>
            <person name="Schmidt S.A."/>
            <person name="Borneman A.R."/>
        </authorList>
    </citation>
    <scope>NUCLEOTIDE SEQUENCE [LARGE SCALE GENOMIC DNA]</scope>
    <source>
        <strain evidence="2">cv. Chardonnay</strain>
        <tissue evidence="1">Leaf</tissue>
    </source>
</reference>
<comment type="caution">
    <text evidence="1">The sequence shown here is derived from an EMBL/GenBank/DDBJ whole genome shotgun (WGS) entry which is preliminary data.</text>
</comment>
<accession>A0A438C4V8</accession>
<organism evidence="1 2">
    <name type="scientific">Vitis vinifera</name>
    <name type="common">Grape</name>
    <dbReference type="NCBI Taxonomy" id="29760"/>
    <lineage>
        <taxon>Eukaryota</taxon>
        <taxon>Viridiplantae</taxon>
        <taxon>Streptophyta</taxon>
        <taxon>Embryophyta</taxon>
        <taxon>Tracheophyta</taxon>
        <taxon>Spermatophyta</taxon>
        <taxon>Magnoliopsida</taxon>
        <taxon>eudicotyledons</taxon>
        <taxon>Gunneridae</taxon>
        <taxon>Pentapetalae</taxon>
        <taxon>rosids</taxon>
        <taxon>Vitales</taxon>
        <taxon>Vitaceae</taxon>
        <taxon>Viteae</taxon>
        <taxon>Vitis</taxon>
    </lineage>
</organism>
<gene>
    <name evidence="1" type="ORF">CK203_116029</name>
</gene>
<evidence type="ECO:0000313" key="2">
    <source>
        <dbReference type="Proteomes" id="UP000288805"/>
    </source>
</evidence>